<evidence type="ECO:0000259" key="2">
    <source>
        <dbReference type="SMART" id="SM00507"/>
    </source>
</evidence>
<feature type="compositionally biased region" description="Polar residues" evidence="1">
    <location>
        <begin position="12"/>
        <end position="22"/>
    </location>
</feature>
<dbReference type="RefSeq" id="WP_186816496.1">
    <property type="nucleotide sequence ID" value="NZ_BAAARM010000003.1"/>
</dbReference>
<accession>A0A512DCP1</accession>
<name>A0A512DCP1_9CELL</name>
<dbReference type="Proteomes" id="UP000321181">
    <property type="component" value="Unassembled WGS sequence"/>
</dbReference>
<keyword evidence="4" id="KW-1185">Reference proteome</keyword>
<protein>
    <recommendedName>
        <fullName evidence="2">HNH nuclease domain-containing protein</fullName>
    </recommendedName>
</protein>
<dbReference type="InterPro" id="IPR003615">
    <property type="entry name" value="HNH_nuc"/>
</dbReference>
<proteinExistence type="predicted"/>
<feature type="region of interest" description="Disordered" evidence="1">
    <location>
        <begin position="1"/>
        <end position="22"/>
    </location>
</feature>
<evidence type="ECO:0000313" key="3">
    <source>
        <dbReference type="EMBL" id="GEO34225.1"/>
    </source>
</evidence>
<dbReference type="SMART" id="SM00507">
    <property type="entry name" value="HNHc"/>
    <property type="match status" value="1"/>
</dbReference>
<dbReference type="Pfam" id="PF02720">
    <property type="entry name" value="DUF222"/>
    <property type="match status" value="1"/>
</dbReference>
<evidence type="ECO:0000313" key="4">
    <source>
        <dbReference type="Proteomes" id="UP000321181"/>
    </source>
</evidence>
<dbReference type="InterPro" id="IPR003870">
    <property type="entry name" value="DUF222"/>
</dbReference>
<dbReference type="EMBL" id="BJYY01000013">
    <property type="protein sequence ID" value="GEO34225.1"/>
    <property type="molecule type" value="Genomic_DNA"/>
</dbReference>
<sequence length="460" mass="49077">MDDDVSDEPGVTSPSATGTDLSTVRPEVAELLAALEAVADAAVAVARSDAGVDGREAAVVAAGIAAATSRLGVVQARMLAVVEADGIWSLESRSLVRWAARRLDVTVRTAQAQVHLGRTLRDDLPLTAAAAAAGEIGVEHAHVLAALAPTTERRRAALASPDVECNEAWLVRQAKLNTVDDLRTIVRHWAAAADTEADDRGYVEACERQHLQFAPTLGGYHVQGFLTVDVGQALVTALEAVTPVPAAGDTTTADQRRAQAVGVLANLVLDKGLAGDGRASRPRLNVLVSYETLQAVTERAIARQDGLTLLEAAPLLTEKSVLRGPQFEDSTPVPRILLDRLACDGELNRVIFGPTSEILDVGRAERTFTRARRNAIIARDRHCRFPGCSAPPTLSECHHVRHWGRDHGSTSVSNGILLCWHHHGHVHARGIEIHRRGARWVFTDAAGRELGDPCPGDEAG</sequence>
<gene>
    <name evidence="3" type="ORF">CAE01nite_19500</name>
</gene>
<dbReference type="CDD" id="cd00085">
    <property type="entry name" value="HNHc"/>
    <property type="match status" value="1"/>
</dbReference>
<evidence type="ECO:0000256" key="1">
    <source>
        <dbReference type="SAM" id="MobiDB-lite"/>
    </source>
</evidence>
<feature type="domain" description="HNH nuclease" evidence="2">
    <location>
        <begin position="371"/>
        <end position="424"/>
    </location>
</feature>
<organism evidence="3 4">
    <name type="scientific">Cellulomonas aerilata</name>
    <dbReference type="NCBI Taxonomy" id="515326"/>
    <lineage>
        <taxon>Bacteria</taxon>
        <taxon>Bacillati</taxon>
        <taxon>Actinomycetota</taxon>
        <taxon>Actinomycetes</taxon>
        <taxon>Micrococcales</taxon>
        <taxon>Cellulomonadaceae</taxon>
        <taxon>Cellulomonas</taxon>
    </lineage>
</organism>
<comment type="caution">
    <text evidence="3">The sequence shown here is derived from an EMBL/GenBank/DDBJ whole genome shotgun (WGS) entry which is preliminary data.</text>
</comment>
<dbReference type="AlphaFoldDB" id="A0A512DCP1"/>
<reference evidence="3 4" key="1">
    <citation type="submission" date="2019-07" db="EMBL/GenBank/DDBJ databases">
        <title>Whole genome shotgun sequence of Cellulomonas aerilata NBRC 106308.</title>
        <authorList>
            <person name="Hosoyama A."/>
            <person name="Uohara A."/>
            <person name="Ohji S."/>
            <person name="Ichikawa N."/>
        </authorList>
    </citation>
    <scope>NUCLEOTIDE SEQUENCE [LARGE SCALE GENOMIC DNA]</scope>
    <source>
        <strain evidence="3 4">NBRC 106308</strain>
    </source>
</reference>